<dbReference type="SMART" id="SM01410">
    <property type="entry name" value="DIM1"/>
    <property type="match status" value="1"/>
</dbReference>
<keyword evidence="4 6" id="KW-0508">mRNA splicing</keyword>
<dbReference type="Proteomes" id="UP001444661">
    <property type="component" value="Unassembled WGS sequence"/>
</dbReference>
<evidence type="ECO:0000313" key="7">
    <source>
        <dbReference type="EMBL" id="KAK8051928.1"/>
    </source>
</evidence>
<evidence type="ECO:0000256" key="4">
    <source>
        <dbReference type="ARBA" id="ARBA00023187"/>
    </source>
</evidence>
<keyword evidence="8" id="KW-1185">Reference proteome</keyword>
<dbReference type="PANTHER" id="PTHR12052">
    <property type="entry name" value="THIOREDOXIN-LIKE PROTEN 4A, 4B"/>
    <property type="match status" value="1"/>
</dbReference>
<dbReference type="InterPro" id="IPR004123">
    <property type="entry name" value="Dim1"/>
</dbReference>
<reference evidence="7 8" key="1">
    <citation type="submission" date="2023-01" db="EMBL/GenBank/DDBJ databases">
        <title>Analysis of 21 Apiospora genomes using comparative genomics revels a genus with tremendous synthesis potential of carbohydrate active enzymes and secondary metabolites.</title>
        <authorList>
            <person name="Sorensen T."/>
        </authorList>
    </citation>
    <scope>NUCLEOTIDE SEQUENCE [LARGE SCALE GENOMIC DNA]</scope>
    <source>
        <strain evidence="7 8">CBS 33761</strain>
    </source>
</reference>
<dbReference type="SUPFAM" id="SSF52833">
    <property type="entry name" value="Thioredoxin-like"/>
    <property type="match status" value="1"/>
</dbReference>
<gene>
    <name evidence="7" type="ORF">PG993_003313</name>
</gene>
<evidence type="ECO:0000256" key="3">
    <source>
        <dbReference type="ARBA" id="ARBA00022664"/>
    </source>
</evidence>
<evidence type="ECO:0000313" key="8">
    <source>
        <dbReference type="Proteomes" id="UP001444661"/>
    </source>
</evidence>
<sequence>MSFVLPHLKTGWHVDQAILSEEDRLVLIRFGRDWDPDCMRQDEMLYKIANAVSNFCVIYLCDIDQVPDFNQMYGKYYSAKASSASSRRPRTNQTARPIELYDACTIMFFFRNKHIMVDCGTGNNNKINWVLEDKQELIDITETVYKGAKKGRGLVVSPKDYSTRYRY</sequence>
<comment type="similarity">
    <text evidence="2 6">Belongs to the DIM1 family.</text>
</comment>
<name>A0ABR1TZ46_9PEZI</name>
<protein>
    <recommendedName>
        <fullName evidence="6">Spliceosomal protein DIB1</fullName>
    </recommendedName>
</protein>
<dbReference type="PIRSF" id="PIRSF017199">
    <property type="entry name" value="mRNA_splic_U5"/>
    <property type="match status" value="1"/>
</dbReference>
<organism evidence="7 8">
    <name type="scientific">Apiospora rasikravindrae</name>
    <dbReference type="NCBI Taxonomy" id="990691"/>
    <lineage>
        <taxon>Eukaryota</taxon>
        <taxon>Fungi</taxon>
        <taxon>Dikarya</taxon>
        <taxon>Ascomycota</taxon>
        <taxon>Pezizomycotina</taxon>
        <taxon>Sordariomycetes</taxon>
        <taxon>Xylariomycetidae</taxon>
        <taxon>Amphisphaeriales</taxon>
        <taxon>Apiosporaceae</taxon>
        <taxon>Apiospora</taxon>
    </lineage>
</organism>
<proteinExistence type="inferred from homology"/>
<keyword evidence="3 6" id="KW-0507">mRNA processing</keyword>
<comment type="function">
    <text evidence="6">Essential role in pre-mRNA splicing. Also essential for entry into mitosis (G2/M progression) as well as for chromosome segregation during mitosis.</text>
</comment>
<accession>A0ABR1TZ46</accession>
<dbReference type="PANTHER" id="PTHR12052:SF5">
    <property type="entry name" value="THIOREDOXIN-LIKE PROTEIN 4A"/>
    <property type="match status" value="1"/>
</dbReference>
<dbReference type="CDD" id="cd02954">
    <property type="entry name" value="DIM1"/>
    <property type="match status" value="1"/>
</dbReference>
<keyword evidence="5 6" id="KW-0539">Nucleus</keyword>
<dbReference type="Pfam" id="PF02966">
    <property type="entry name" value="DIM1"/>
    <property type="match status" value="2"/>
</dbReference>
<dbReference type="Gene3D" id="3.40.30.10">
    <property type="entry name" value="Glutaredoxin"/>
    <property type="match status" value="2"/>
</dbReference>
<dbReference type="InterPro" id="IPR036249">
    <property type="entry name" value="Thioredoxin-like_sf"/>
</dbReference>
<evidence type="ECO:0000256" key="5">
    <source>
        <dbReference type="ARBA" id="ARBA00023242"/>
    </source>
</evidence>
<dbReference type="EMBL" id="JAQQWK010000002">
    <property type="protein sequence ID" value="KAK8051928.1"/>
    <property type="molecule type" value="Genomic_DNA"/>
</dbReference>
<comment type="subcellular location">
    <subcellularLocation>
        <location evidence="1 6">Nucleus</location>
    </subcellularLocation>
</comment>
<evidence type="ECO:0000256" key="2">
    <source>
        <dbReference type="ARBA" id="ARBA00008241"/>
    </source>
</evidence>
<evidence type="ECO:0000256" key="1">
    <source>
        <dbReference type="ARBA" id="ARBA00004123"/>
    </source>
</evidence>
<comment type="caution">
    <text evidence="7">The sequence shown here is derived from an EMBL/GenBank/DDBJ whole genome shotgun (WGS) entry which is preliminary data.</text>
</comment>
<evidence type="ECO:0000256" key="6">
    <source>
        <dbReference type="PIRNR" id="PIRNR017199"/>
    </source>
</evidence>